<dbReference type="Pfam" id="PF00440">
    <property type="entry name" value="TetR_N"/>
    <property type="match status" value="1"/>
</dbReference>
<dbReference type="PANTHER" id="PTHR30055">
    <property type="entry name" value="HTH-TYPE TRANSCRIPTIONAL REGULATOR RUTR"/>
    <property type="match status" value="1"/>
</dbReference>
<dbReference type="InterPro" id="IPR050109">
    <property type="entry name" value="HTH-type_TetR-like_transc_reg"/>
</dbReference>
<dbReference type="PROSITE" id="PS50977">
    <property type="entry name" value="HTH_TETR_2"/>
    <property type="match status" value="1"/>
</dbReference>
<evidence type="ECO:0000256" key="2">
    <source>
        <dbReference type="ARBA" id="ARBA00023125"/>
    </source>
</evidence>
<dbReference type="Gene3D" id="1.10.357.10">
    <property type="entry name" value="Tetracycline Repressor, domain 2"/>
    <property type="match status" value="1"/>
</dbReference>
<keyword evidence="1" id="KW-0805">Transcription regulation</keyword>
<keyword evidence="2 4" id="KW-0238">DNA-binding</keyword>
<evidence type="ECO:0000256" key="3">
    <source>
        <dbReference type="ARBA" id="ARBA00023163"/>
    </source>
</evidence>
<dbReference type="InterPro" id="IPR009057">
    <property type="entry name" value="Homeodomain-like_sf"/>
</dbReference>
<keyword evidence="3" id="KW-0804">Transcription</keyword>
<dbReference type="AlphaFoldDB" id="A0A2I7K9A2"/>
<name>A0A2I7K9A2_9RHOB</name>
<dbReference type="Proteomes" id="UP000236447">
    <property type="component" value="Chromosome"/>
</dbReference>
<dbReference type="PANTHER" id="PTHR30055:SF234">
    <property type="entry name" value="HTH-TYPE TRANSCRIPTIONAL REGULATOR BETI"/>
    <property type="match status" value="1"/>
</dbReference>
<evidence type="ECO:0000256" key="4">
    <source>
        <dbReference type="PROSITE-ProRule" id="PRU00335"/>
    </source>
</evidence>
<sequence>MPFRDLRRVLAQDGRLFRPSGLQKQLDSLIGVCQFYFDHMDEIMPKIVDHDAYSQDLARRAAEYFSRHGYAGSSMRKIGTHLGLSKSALYHYFPTKEALFLACTHQVMGAFTSLPIAPDATEAQKLAQLRDLLRPGFAREMALIFDYLRGKTAEEIAADEAMQLALSTYRSAVADIVGEDAAETALALLLGTLLLEFMSGR</sequence>
<evidence type="ECO:0000313" key="6">
    <source>
        <dbReference type="EMBL" id="AUQ99155.1"/>
    </source>
</evidence>
<dbReference type="InterPro" id="IPR001647">
    <property type="entry name" value="HTH_TetR"/>
</dbReference>
<reference evidence="6 7" key="2">
    <citation type="journal article" date="2017" name="Genome Biol. Evol.">
        <title>Trajectories and Drivers of Genome Evolution in Surface-Associated Marine Phaeobacter.</title>
        <authorList>
            <person name="Freese H.M."/>
            <person name="Sikorski J."/>
            <person name="Bunk B."/>
            <person name="Scheuner C."/>
            <person name="Meier-Kolthoff J.P."/>
            <person name="Sproer C."/>
            <person name="Gram L."/>
            <person name="Overmann J."/>
        </authorList>
    </citation>
    <scope>NUCLEOTIDE SEQUENCE [LARGE SCALE GENOMIC DNA]</scope>
    <source>
        <strain evidence="6 7">P88</strain>
    </source>
</reference>
<dbReference type="PRINTS" id="PR00455">
    <property type="entry name" value="HTHTETR"/>
</dbReference>
<dbReference type="GO" id="GO:0003700">
    <property type="term" value="F:DNA-binding transcription factor activity"/>
    <property type="evidence" value="ECO:0007669"/>
    <property type="project" value="TreeGrafter"/>
</dbReference>
<dbReference type="EMBL" id="CP010725">
    <property type="protein sequence ID" value="AUQ99155.1"/>
    <property type="molecule type" value="Genomic_DNA"/>
</dbReference>
<dbReference type="GO" id="GO:0000976">
    <property type="term" value="F:transcription cis-regulatory region binding"/>
    <property type="evidence" value="ECO:0007669"/>
    <property type="project" value="TreeGrafter"/>
</dbReference>
<evidence type="ECO:0000259" key="5">
    <source>
        <dbReference type="PROSITE" id="PS50977"/>
    </source>
</evidence>
<feature type="DNA-binding region" description="H-T-H motif" evidence="4">
    <location>
        <begin position="74"/>
        <end position="93"/>
    </location>
</feature>
<evidence type="ECO:0000256" key="1">
    <source>
        <dbReference type="ARBA" id="ARBA00023015"/>
    </source>
</evidence>
<dbReference type="SUPFAM" id="SSF46689">
    <property type="entry name" value="Homeodomain-like"/>
    <property type="match status" value="1"/>
</dbReference>
<organism evidence="6 7">
    <name type="scientific">Phaeobacter inhibens</name>
    <dbReference type="NCBI Taxonomy" id="221822"/>
    <lineage>
        <taxon>Bacteria</taxon>
        <taxon>Pseudomonadati</taxon>
        <taxon>Pseudomonadota</taxon>
        <taxon>Alphaproteobacteria</taxon>
        <taxon>Rhodobacterales</taxon>
        <taxon>Roseobacteraceae</taxon>
        <taxon>Phaeobacter</taxon>
    </lineage>
</organism>
<proteinExistence type="predicted"/>
<accession>A0A2I7K9A2</accession>
<reference evidence="6 7" key="1">
    <citation type="journal article" date="2017" name="Front. Microbiol.">
        <title>Phaeobacter piscinae sp. nov., a species of the Roseobacter group and potential aquaculture probiont.</title>
        <authorList>
            <person name="Sonnenschein E.C."/>
            <person name="Phippen C.B.W."/>
            <person name="Nielsen K.F."/>
            <person name="Mateiu R.V."/>
            <person name="Melchiorsen J."/>
            <person name="Gram L."/>
            <person name="Overmann J."/>
            <person name="Freese H.M."/>
        </authorList>
    </citation>
    <scope>NUCLEOTIDE SEQUENCE [LARGE SCALE GENOMIC DNA]</scope>
    <source>
        <strain evidence="6 7">P88</strain>
    </source>
</reference>
<protein>
    <submittedName>
        <fullName evidence="6">Transcriptional regulator, TetR family</fullName>
    </submittedName>
</protein>
<feature type="domain" description="HTH tetR-type" evidence="5">
    <location>
        <begin position="51"/>
        <end position="111"/>
    </location>
</feature>
<gene>
    <name evidence="6" type="ORF">PhaeoP88_01784</name>
</gene>
<evidence type="ECO:0000313" key="7">
    <source>
        <dbReference type="Proteomes" id="UP000236447"/>
    </source>
</evidence>